<feature type="domain" description="FAD-dependent oxidoreductase 2 FAD-binding" evidence="5">
    <location>
        <begin position="71"/>
        <end position="521"/>
    </location>
</feature>
<evidence type="ECO:0000256" key="4">
    <source>
        <dbReference type="ARBA" id="ARBA00023002"/>
    </source>
</evidence>
<dbReference type="Gene3D" id="3.50.50.60">
    <property type="entry name" value="FAD/NAD(P)-binding domain"/>
    <property type="match status" value="1"/>
</dbReference>
<dbReference type="Gene3D" id="3.90.700.10">
    <property type="entry name" value="Succinate dehydrogenase/fumarate reductase flavoprotein, catalytic domain"/>
    <property type="match status" value="1"/>
</dbReference>
<reference evidence="7" key="1">
    <citation type="submission" date="2018-01" db="EMBL/GenBank/DDBJ databases">
        <title>Rubneribacter badeniensis gen. nov., sp. nov., and Colonibacter rubneri, gen. nov., sp. nov., WGS of new members of the Eggerthellaceae.</title>
        <authorList>
            <person name="Danylec N."/>
            <person name="Stoll D.A."/>
            <person name="Doetsch A."/>
            <person name="Kulling S.E."/>
            <person name="Huch M."/>
        </authorList>
    </citation>
    <scope>NUCLEOTIDE SEQUENCE [LARGE SCALE GENOMIC DNA]</scope>
    <source>
        <strain evidence="7">ResAG-96</strain>
    </source>
</reference>
<dbReference type="SUPFAM" id="SSF56425">
    <property type="entry name" value="Succinate dehydrogenase/fumarate reductase flavoprotein, catalytic domain"/>
    <property type="match status" value="1"/>
</dbReference>
<evidence type="ECO:0000256" key="2">
    <source>
        <dbReference type="ARBA" id="ARBA00022630"/>
    </source>
</evidence>
<comment type="cofactor">
    <cofactor evidence="1">
        <name>FAD</name>
        <dbReference type="ChEBI" id="CHEBI:57692"/>
    </cofactor>
</comment>
<evidence type="ECO:0000313" key="6">
    <source>
        <dbReference type="EMBL" id="PNV67464.1"/>
    </source>
</evidence>
<accession>A0A2K2UAZ7</accession>
<dbReference type="InterPro" id="IPR019546">
    <property type="entry name" value="TAT_signal_bac_arc"/>
</dbReference>
<dbReference type="Pfam" id="PF00890">
    <property type="entry name" value="FAD_binding_2"/>
    <property type="match status" value="1"/>
</dbReference>
<protein>
    <submittedName>
        <fullName evidence="6">FAD-binding dehydrogenase</fullName>
    </submittedName>
</protein>
<keyword evidence="7" id="KW-1185">Reference proteome</keyword>
<dbReference type="PANTHER" id="PTHR43400:SF10">
    <property type="entry name" value="3-OXOSTEROID 1-DEHYDROGENASE"/>
    <property type="match status" value="1"/>
</dbReference>
<gene>
    <name evidence="6" type="ORF">C2L71_07595</name>
</gene>
<keyword evidence="3" id="KW-0274">FAD</keyword>
<dbReference type="PROSITE" id="PS51257">
    <property type="entry name" value="PROKAR_LIPOPROTEIN"/>
    <property type="match status" value="1"/>
</dbReference>
<dbReference type="AlphaFoldDB" id="A0A2K2UAZ7"/>
<dbReference type="RefSeq" id="WP_103265178.1">
    <property type="nucleotide sequence ID" value="NZ_CABMLE010000008.1"/>
</dbReference>
<dbReference type="InterPro" id="IPR036188">
    <property type="entry name" value="FAD/NAD-bd_sf"/>
</dbReference>
<evidence type="ECO:0000256" key="3">
    <source>
        <dbReference type="ARBA" id="ARBA00022827"/>
    </source>
</evidence>
<dbReference type="GO" id="GO:0033765">
    <property type="term" value="F:steroid dehydrogenase activity, acting on the CH-CH group of donors"/>
    <property type="evidence" value="ECO:0007669"/>
    <property type="project" value="UniProtKB-ARBA"/>
</dbReference>
<keyword evidence="2" id="KW-0285">Flavoprotein</keyword>
<evidence type="ECO:0000256" key="1">
    <source>
        <dbReference type="ARBA" id="ARBA00001974"/>
    </source>
</evidence>
<sequence>MGISRRTFLKGSIVAGAGAAAAAALGGCAPAASEGGSGSTSAAGSSNGIGKHTWEVAPEPITDIAETKDYDIVIVGGGLAGNSAAEAAARNGAKVALLERTESIQIRGVDVAAIGSNWKLENGVNIDIDTACMLLYQWSNQTVNYNLLRTWAEQTGPVFNYIEEMVGKQGISMVSALSGTAKYGWETLPERWRIYPDAVSFVKGDEVGTVRPDGKEVNWTLGEALNKSATDSGAEYFFNTHAEQLVGNAEGGITGVIATGEDGKYVQFNASKGVILATGDISGNQEMVDAWAPICNRSDAFIYTPQGANTGDGILMGSWAGAAISKSPAAPMVHQFTPSSYTFNLTVFIMSWLAVNKNGERYGAEIPFEPYLTNARMNTPGDMAWSVFDADYPKYVQQQWPTKYETWLDGIEEEMEKRIESGELYKADTLEELAEQIGVPADKLKESVEGYNAMYQKGEDTRFGVPAQFLSEVKTAPFYATPLVCSTLTIPFGLHVNEDSQVCTEEDAPIKGLFALGNVQGDFFGKDYPVHCPGISHGRCVTFGQLVGEALAKDSVLTELIAS</sequence>
<dbReference type="PANTHER" id="PTHR43400">
    <property type="entry name" value="FUMARATE REDUCTASE"/>
    <property type="match status" value="1"/>
</dbReference>
<name>A0A2K2UAZ7_9ACTN</name>
<dbReference type="EMBL" id="PPEK01000008">
    <property type="protein sequence ID" value="PNV67464.1"/>
    <property type="molecule type" value="Genomic_DNA"/>
</dbReference>
<dbReference type="NCBIfam" id="TIGR01409">
    <property type="entry name" value="TAT_signal_seq"/>
    <property type="match status" value="1"/>
</dbReference>
<keyword evidence="4" id="KW-0560">Oxidoreductase</keyword>
<dbReference type="InterPro" id="IPR050315">
    <property type="entry name" value="FAD-oxidoreductase_2"/>
</dbReference>
<dbReference type="OrthoDB" id="337830at2"/>
<proteinExistence type="predicted"/>
<dbReference type="InterPro" id="IPR003953">
    <property type="entry name" value="FAD-dep_OxRdtase_2_FAD-bd"/>
</dbReference>
<dbReference type="PROSITE" id="PS51318">
    <property type="entry name" value="TAT"/>
    <property type="match status" value="1"/>
</dbReference>
<dbReference type="GO" id="GO:0008202">
    <property type="term" value="P:steroid metabolic process"/>
    <property type="evidence" value="ECO:0007669"/>
    <property type="project" value="UniProtKB-ARBA"/>
</dbReference>
<dbReference type="Proteomes" id="UP000236197">
    <property type="component" value="Unassembled WGS sequence"/>
</dbReference>
<dbReference type="SUPFAM" id="SSF51905">
    <property type="entry name" value="FAD/NAD(P)-binding domain"/>
    <property type="match status" value="1"/>
</dbReference>
<organism evidence="6 7">
    <name type="scientific">Enteroscipio rubneri</name>
    <dbReference type="NCBI Taxonomy" id="2070686"/>
    <lineage>
        <taxon>Bacteria</taxon>
        <taxon>Bacillati</taxon>
        <taxon>Actinomycetota</taxon>
        <taxon>Coriobacteriia</taxon>
        <taxon>Eggerthellales</taxon>
        <taxon>Eggerthellaceae</taxon>
        <taxon>Enteroscipio</taxon>
    </lineage>
</organism>
<dbReference type="InterPro" id="IPR027477">
    <property type="entry name" value="Succ_DH/fumarate_Rdtase_cat_sf"/>
</dbReference>
<evidence type="ECO:0000313" key="7">
    <source>
        <dbReference type="Proteomes" id="UP000236197"/>
    </source>
</evidence>
<comment type="caution">
    <text evidence="6">The sequence shown here is derived from an EMBL/GenBank/DDBJ whole genome shotgun (WGS) entry which is preliminary data.</text>
</comment>
<dbReference type="InterPro" id="IPR006311">
    <property type="entry name" value="TAT_signal"/>
</dbReference>
<evidence type="ECO:0000259" key="5">
    <source>
        <dbReference type="Pfam" id="PF00890"/>
    </source>
</evidence>